<dbReference type="InterPro" id="IPR027417">
    <property type="entry name" value="P-loop_NTPase"/>
</dbReference>
<gene>
    <name evidence="1" type="ORF">GCM10011395_35370</name>
</gene>
<keyword evidence="2" id="KW-1185">Reference proteome</keyword>
<protein>
    <recommendedName>
        <fullName evidence="3">Hpr(Ser) kinase/phosphatase</fullName>
    </recommendedName>
</protein>
<name>A0ABQ1H8J6_9SPHN</name>
<reference evidence="2" key="1">
    <citation type="journal article" date="2019" name="Int. J. Syst. Evol. Microbiol.">
        <title>The Global Catalogue of Microorganisms (GCM) 10K type strain sequencing project: providing services to taxonomists for standard genome sequencing and annotation.</title>
        <authorList>
            <consortium name="The Broad Institute Genomics Platform"/>
            <consortium name="The Broad Institute Genome Sequencing Center for Infectious Disease"/>
            <person name="Wu L."/>
            <person name="Ma J."/>
        </authorList>
    </citation>
    <scope>NUCLEOTIDE SEQUENCE [LARGE SCALE GENOMIC DNA]</scope>
    <source>
        <strain evidence="2">CGMCC 1.10106</strain>
    </source>
</reference>
<dbReference type="Gene3D" id="3.40.50.300">
    <property type="entry name" value="P-loop containing nucleotide triphosphate hydrolases"/>
    <property type="match status" value="1"/>
</dbReference>
<organism evidence="1 2">
    <name type="scientific">Sphingomonas psychrolutea</name>
    <dbReference type="NCBI Taxonomy" id="1259676"/>
    <lineage>
        <taxon>Bacteria</taxon>
        <taxon>Pseudomonadati</taxon>
        <taxon>Pseudomonadota</taxon>
        <taxon>Alphaproteobacteria</taxon>
        <taxon>Sphingomonadales</taxon>
        <taxon>Sphingomonadaceae</taxon>
        <taxon>Sphingomonas</taxon>
    </lineage>
</organism>
<evidence type="ECO:0000313" key="1">
    <source>
        <dbReference type="EMBL" id="GGA61998.1"/>
    </source>
</evidence>
<accession>A0ABQ1H8J6</accession>
<comment type="caution">
    <text evidence="1">The sequence shown here is derived from an EMBL/GenBank/DDBJ whole genome shotgun (WGS) entry which is preliminary data.</text>
</comment>
<evidence type="ECO:0000313" key="2">
    <source>
        <dbReference type="Proteomes" id="UP000618591"/>
    </source>
</evidence>
<proteinExistence type="predicted"/>
<dbReference type="EMBL" id="BMDW01000037">
    <property type="protein sequence ID" value="GGA61998.1"/>
    <property type="molecule type" value="Genomic_DNA"/>
</dbReference>
<evidence type="ECO:0008006" key="3">
    <source>
        <dbReference type="Google" id="ProtNLM"/>
    </source>
</evidence>
<dbReference type="SUPFAM" id="SSF53795">
    <property type="entry name" value="PEP carboxykinase-like"/>
    <property type="match status" value="1"/>
</dbReference>
<sequence>MREGRHIVIDRLRGFVAKNVADGIMSRVLTVLVYQRGMLPLHASAVATANGVVGICGQSGAGKSTLAAALVAAGGVIVADDILVLGHAGTFEVFHGACGFKLSDASLHHIGRSSVGLDLANEVEGKYFLPVASNGPTTPLLLDRVVLLREGSPEITPASRLEALAEWTNCVRMPELINTAPNAKAVWQRWADLTTAIDLLYVAHGRRMAALSPIVAYLNTPYALTH</sequence>
<dbReference type="Proteomes" id="UP000618591">
    <property type="component" value="Unassembled WGS sequence"/>
</dbReference>